<sequence length="232" mass="27266">MAQKINPVSFRLGTTQIWNSNLQVYGKSYKVYSLLSFQYLEIDELIKRILNFNGFSVGYQNWKIGKYKIQLSIHYSELIFTEKKSKLSAFKSIFKILNNWFPGKISLVLYFNNLKDSLFNNFLVEYTQYLTSINTSSKKVIWSISKLLKIYLKNEKIIFYKKGILKARLKGFKISFKGRLEDSKAQMAKSLQYSEGNLPLNTLKSYISYSNNVIYTKNGTCGLKIWLFYEFY</sequence>
<accession>A0A2H4QI69</accession>
<dbReference type="GO" id="GO:0005840">
    <property type="term" value="C:ribosome"/>
    <property type="evidence" value="ECO:0007669"/>
    <property type="project" value="UniProtKB-KW"/>
</dbReference>
<name>A0A2H4QI69_9FLOR</name>
<dbReference type="EMBL" id="MF680514">
    <property type="protein sequence ID" value="ATX68844.1"/>
    <property type="molecule type" value="Genomic_DNA"/>
</dbReference>
<evidence type="ECO:0000259" key="4">
    <source>
        <dbReference type="Pfam" id="PF00189"/>
    </source>
</evidence>
<dbReference type="InterPro" id="IPR036419">
    <property type="entry name" value="Ribosomal_S3_C_sf"/>
</dbReference>
<dbReference type="AlphaFoldDB" id="A0A2H4QI69"/>
<evidence type="ECO:0000256" key="2">
    <source>
        <dbReference type="ARBA" id="ARBA00022980"/>
    </source>
</evidence>
<feature type="domain" description="Small ribosomal subunit protein uS3 C-terminal" evidence="4">
    <location>
        <begin position="164"/>
        <end position="226"/>
    </location>
</feature>
<gene>
    <name evidence="5" type="primary">rps3</name>
</gene>
<geneLocation type="mitochondrion" evidence="5"/>
<proteinExistence type="inferred from homology"/>
<reference evidence="5" key="1">
    <citation type="submission" date="2017-08" db="EMBL/GenBank/DDBJ databases">
        <title>Systematics and comparative genomics of Betaphycus, Kappaphycus and Eucheuma (Solieriaceae, Rhodophyta) base on mitochondrial genome.</title>
        <authorList>
            <person name="Li Y."/>
            <person name="Liu N."/>
            <person name="Wang X."/>
            <person name="Tang X."/>
            <person name="Zhang L."/>
            <person name="Meinita M.D.N."/>
            <person name="Wang G."/>
            <person name="Yin H."/>
            <person name="Liu C."/>
            <person name="Jin Y."/>
            <person name="Wang H."/>
            <person name="Chi S."/>
            <person name="Liu T."/>
        </authorList>
    </citation>
    <scope>NUCLEOTIDE SEQUENCE</scope>
</reference>
<keyword evidence="2 5" id="KW-0689">Ribosomal protein</keyword>
<evidence type="ECO:0000256" key="3">
    <source>
        <dbReference type="ARBA" id="ARBA00023274"/>
    </source>
</evidence>
<comment type="similarity">
    <text evidence="1">Belongs to the universal ribosomal protein uS3 family.</text>
</comment>
<dbReference type="SUPFAM" id="SSF54821">
    <property type="entry name" value="Ribosomal protein S3 C-terminal domain"/>
    <property type="match status" value="1"/>
</dbReference>
<dbReference type="InterPro" id="IPR009019">
    <property type="entry name" value="KH_sf_prok-type"/>
</dbReference>
<dbReference type="GO" id="GO:1990904">
    <property type="term" value="C:ribonucleoprotein complex"/>
    <property type="evidence" value="ECO:0007669"/>
    <property type="project" value="UniProtKB-KW"/>
</dbReference>
<dbReference type="GeneID" id="35117548"/>
<dbReference type="SUPFAM" id="SSF54814">
    <property type="entry name" value="Prokaryotic type KH domain (KH-domain type II)"/>
    <property type="match status" value="1"/>
</dbReference>
<organism evidence="5">
    <name type="scientific">Betaphycus gelatinus</name>
    <dbReference type="NCBI Taxonomy" id="1191690"/>
    <lineage>
        <taxon>Eukaryota</taxon>
        <taxon>Rhodophyta</taxon>
        <taxon>Florideophyceae</taxon>
        <taxon>Rhodymeniophycidae</taxon>
        <taxon>Gigartinales</taxon>
        <taxon>Solieriaceae</taxon>
        <taxon>Betaphycus</taxon>
    </lineage>
</organism>
<dbReference type="Pfam" id="PF00189">
    <property type="entry name" value="Ribosomal_S3_C"/>
    <property type="match status" value="1"/>
</dbReference>
<dbReference type="GO" id="GO:0006412">
    <property type="term" value="P:translation"/>
    <property type="evidence" value="ECO:0007669"/>
    <property type="project" value="InterPro"/>
</dbReference>
<dbReference type="InterPro" id="IPR001351">
    <property type="entry name" value="Ribosomal_uS3_C"/>
</dbReference>
<keyword evidence="3" id="KW-0687">Ribonucleoprotein</keyword>
<protein>
    <submittedName>
        <fullName evidence="5">30S ribosomal protein S3</fullName>
    </submittedName>
</protein>
<dbReference type="Gene3D" id="3.30.1140.32">
    <property type="entry name" value="Ribosomal protein S3, C-terminal domain"/>
    <property type="match status" value="1"/>
</dbReference>
<evidence type="ECO:0000256" key="1">
    <source>
        <dbReference type="ARBA" id="ARBA00010761"/>
    </source>
</evidence>
<dbReference type="GO" id="GO:0003723">
    <property type="term" value="F:RNA binding"/>
    <property type="evidence" value="ECO:0007669"/>
    <property type="project" value="InterPro"/>
</dbReference>
<dbReference type="GO" id="GO:0003735">
    <property type="term" value="F:structural constituent of ribosome"/>
    <property type="evidence" value="ECO:0007669"/>
    <property type="project" value="InterPro"/>
</dbReference>
<keyword evidence="5" id="KW-0496">Mitochondrion</keyword>
<dbReference type="RefSeq" id="YP_009445879.1">
    <property type="nucleotide sequence ID" value="NC_036431.1"/>
</dbReference>
<evidence type="ECO:0000313" key="5">
    <source>
        <dbReference type="EMBL" id="ATX68844.1"/>
    </source>
</evidence>